<evidence type="ECO:0000256" key="6">
    <source>
        <dbReference type="ARBA" id="ARBA00023136"/>
    </source>
</evidence>
<dbReference type="SUPFAM" id="SSF103473">
    <property type="entry name" value="MFS general substrate transporter"/>
    <property type="match status" value="1"/>
</dbReference>
<keyword evidence="5 7" id="KW-1133">Transmembrane helix</keyword>
<feature type="transmembrane region" description="Helical" evidence="7">
    <location>
        <begin position="75"/>
        <end position="94"/>
    </location>
</feature>
<feature type="domain" description="Major facilitator superfamily (MFS) profile" evidence="8">
    <location>
        <begin position="9"/>
        <end position="399"/>
    </location>
</feature>
<dbReference type="Gene3D" id="1.20.1250.20">
    <property type="entry name" value="MFS general substrate transporter like domains"/>
    <property type="match status" value="1"/>
</dbReference>
<evidence type="ECO:0000256" key="2">
    <source>
        <dbReference type="ARBA" id="ARBA00022448"/>
    </source>
</evidence>
<evidence type="ECO:0000313" key="10">
    <source>
        <dbReference type="Proteomes" id="UP001501444"/>
    </source>
</evidence>
<organism evidence="9 10">
    <name type="scientific">Dactylosporangium salmoneum</name>
    <dbReference type="NCBI Taxonomy" id="53361"/>
    <lineage>
        <taxon>Bacteria</taxon>
        <taxon>Bacillati</taxon>
        <taxon>Actinomycetota</taxon>
        <taxon>Actinomycetes</taxon>
        <taxon>Micromonosporales</taxon>
        <taxon>Micromonosporaceae</taxon>
        <taxon>Dactylosporangium</taxon>
    </lineage>
</organism>
<evidence type="ECO:0000256" key="7">
    <source>
        <dbReference type="SAM" id="Phobius"/>
    </source>
</evidence>
<feature type="transmembrane region" description="Helical" evidence="7">
    <location>
        <begin position="277"/>
        <end position="298"/>
    </location>
</feature>
<feature type="transmembrane region" description="Helical" evidence="7">
    <location>
        <begin position="39"/>
        <end position="63"/>
    </location>
</feature>
<evidence type="ECO:0000256" key="5">
    <source>
        <dbReference type="ARBA" id="ARBA00022989"/>
    </source>
</evidence>
<feature type="transmembrane region" description="Helical" evidence="7">
    <location>
        <begin position="304"/>
        <end position="327"/>
    </location>
</feature>
<feature type="transmembrane region" description="Helical" evidence="7">
    <location>
        <begin position="208"/>
        <end position="232"/>
    </location>
</feature>
<keyword evidence="6 7" id="KW-0472">Membrane</keyword>
<feature type="transmembrane region" description="Helical" evidence="7">
    <location>
        <begin position="358"/>
        <end position="384"/>
    </location>
</feature>
<gene>
    <name evidence="9" type="ORF">GCM10010170_089230</name>
</gene>
<dbReference type="Proteomes" id="UP001501444">
    <property type="component" value="Unassembled WGS sequence"/>
</dbReference>
<sequence>MAEPASRSQVVPLFAAGFVTAFGAHSVAASLGGFTESGHASLLALGLLLAVYDGAEVLLKPLFGALADRVGPRPVLLGGLLAFAAASAGFVAAGDAGLVGVARLGQGAAAAAFSPAAGALVARLQPAGRHGRAFGRYGAWKGLGYTTGPLLGGILVTAGGYRLLFATLSILAAAVAAWAAIAVPATPPLPKARQTVADLARRLTAPGFVRPTVALAGATAALSVGVGFLPVAGARDGLAPLATGAVVSLLAAVAAVIQPWAGRARDAGRIGDGPGMAAGLSLAAAGLAIAAVAGGAGVTGLSGVAGLVVAAVAVGAGAGVVTPLGFAHLAASTPPERLGQTMGAAEVGRELGDAGGPLLVGGLATAAALGVGLAGLAVVLAAAAPLVAGARTLTRPEAAP</sequence>
<feature type="transmembrane region" description="Helical" evidence="7">
    <location>
        <begin position="238"/>
        <end position="257"/>
    </location>
</feature>
<dbReference type="PRINTS" id="PR01035">
    <property type="entry name" value="TCRTETA"/>
</dbReference>
<dbReference type="InterPro" id="IPR050171">
    <property type="entry name" value="MFS_Transporters"/>
</dbReference>
<dbReference type="PANTHER" id="PTHR23517">
    <property type="entry name" value="RESISTANCE PROTEIN MDTM, PUTATIVE-RELATED-RELATED"/>
    <property type="match status" value="1"/>
</dbReference>
<comment type="caution">
    <text evidence="9">The sequence shown here is derived from an EMBL/GenBank/DDBJ whole genome shotgun (WGS) entry which is preliminary data.</text>
</comment>
<evidence type="ECO:0000256" key="3">
    <source>
        <dbReference type="ARBA" id="ARBA00022475"/>
    </source>
</evidence>
<keyword evidence="2" id="KW-0813">Transport</keyword>
<evidence type="ECO:0000256" key="4">
    <source>
        <dbReference type="ARBA" id="ARBA00022692"/>
    </source>
</evidence>
<dbReference type="InterPro" id="IPR020846">
    <property type="entry name" value="MFS_dom"/>
</dbReference>
<dbReference type="InterPro" id="IPR001958">
    <property type="entry name" value="Tet-R_TetA/multi-R_MdtG-like"/>
</dbReference>
<dbReference type="EMBL" id="BAAARV010000088">
    <property type="protein sequence ID" value="GAA2381469.1"/>
    <property type="molecule type" value="Genomic_DNA"/>
</dbReference>
<evidence type="ECO:0000256" key="1">
    <source>
        <dbReference type="ARBA" id="ARBA00004651"/>
    </source>
</evidence>
<evidence type="ECO:0000313" key="9">
    <source>
        <dbReference type="EMBL" id="GAA2381469.1"/>
    </source>
</evidence>
<protein>
    <recommendedName>
        <fullName evidence="8">Major facilitator superfamily (MFS) profile domain-containing protein</fullName>
    </recommendedName>
</protein>
<keyword evidence="3" id="KW-1003">Cell membrane</keyword>
<evidence type="ECO:0000259" key="8">
    <source>
        <dbReference type="PROSITE" id="PS50850"/>
    </source>
</evidence>
<name>A0ABN3HIX1_9ACTN</name>
<keyword evidence="10" id="KW-1185">Reference proteome</keyword>
<feature type="transmembrane region" description="Helical" evidence="7">
    <location>
        <begin position="167"/>
        <end position="187"/>
    </location>
</feature>
<keyword evidence="4 7" id="KW-0812">Transmembrane</keyword>
<feature type="transmembrane region" description="Helical" evidence="7">
    <location>
        <begin position="143"/>
        <end position="161"/>
    </location>
</feature>
<dbReference type="InterPro" id="IPR036259">
    <property type="entry name" value="MFS_trans_sf"/>
</dbReference>
<dbReference type="InterPro" id="IPR011701">
    <property type="entry name" value="MFS"/>
</dbReference>
<accession>A0ABN3HIX1</accession>
<reference evidence="9 10" key="1">
    <citation type="journal article" date="2019" name="Int. J. Syst. Evol. Microbiol.">
        <title>The Global Catalogue of Microorganisms (GCM) 10K type strain sequencing project: providing services to taxonomists for standard genome sequencing and annotation.</title>
        <authorList>
            <consortium name="The Broad Institute Genomics Platform"/>
            <consortium name="The Broad Institute Genome Sequencing Center for Infectious Disease"/>
            <person name="Wu L."/>
            <person name="Ma J."/>
        </authorList>
    </citation>
    <scope>NUCLEOTIDE SEQUENCE [LARGE SCALE GENOMIC DNA]</scope>
    <source>
        <strain evidence="9 10">JCM 3272</strain>
    </source>
</reference>
<feature type="transmembrane region" description="Helical" evidence="7">
    <location>
        <begin position="100"/>
        <end position="122"/>
    </location>
</feature>
<dbReference type="PROSITE" id="PS50850">
    <property type="entry name" value="MFS"/>
    <property type="match status" value="1"/>
</dbReference>
<comment type="subcellular location">
    <subcellularLocation>
        <location evidence="1">Cell membrane</location>
        <topology evidence="1">Multi-pass membrane protein</topology>
    </subcellularLocation>
</comment>
<proteinExistence type="predicted"/>
<dbReference type="Pfam" id="PF07690">
    <property type="entry name" value="MFS_1"/>
    <property type="match status" value="1"/>
</dbReference>